<name>A0AAV2D1A5_9ROSI</name>
<dbReference type="Pfam" id="PF03732">
    <property type="entry name" value="Retrotrans_gag"/>
    <property type="match status" value="1"/>
</dbReference>
<dbReference type="InterPro" id="IPR029472">
    <property type="entry name" value="Copia-like_N"/>
</dbReference>
<evidence type="ECO:0000259" key="1">
    <source>
        <dbReference type="Pfam" id="PF03732"/>
    </source>
</evidence>
<accession>A0AAV2D1A5</accession>
<reference evidence="3 4" key="1">
    <citation type="submission" date="2024-04" db="EMBL/GenBank/DDBJ databases">
        <authorList>
            <person name="Fracassetti M."/>
        </authorList>
    </citation>
    <scope>NUCLEOTIDE SEQUENCE [LARGE SCALE GENOMIC DNA]</scope>
</reference>
<dbReference type="AlphaFoldDB" id="A0AAV2D1A5"/>
<dbReference type="Proteomes" id="UP001497516">
    <property type="component" value="Chromosome 10"/>
</dbReference>
<dbReference type="EMBL" id="OZ034814">
    <property type="protein sequence ID" value="CAL1363294.1"/>
    <property type="molecule type" value="Genomic_DNA"/>
</dbReference>
<gene>
    <name evidence="3" type="ORF">LTRI10_LOCUS9855</name>
</gene>
<feature type="domain" description="Retrotransposon Copia-like N-terminal" evidence="2">
    <location>
        <begin position="32"/>
        <end position="79"/>
    </location>
</feature>
<evidence type="ECO:0000313" key="3">
    <source>
        <dbReference type="EMBL" id="CAL1363294.1"/>
    </source>
</evidence>
<dbReference type="InterPro" id="IPR005162">
    <property type="entry name" value="Retrotrans_gag_dom"/>
</dbReference>
<dbReference type="PANTHER" id="PTHR37610:SF97">
    <property type="entry name" value="RETROTRANSPOSON GAG DOMAIN-CONTAINING PROTEIN"/>
    <property type="match status" value="1"/>
</dbReference>
<dbReference type="Pfam" id="PF14244">
    <property type="entry name" value="Retrotran_gag_3"/>
    <property type="match status" value="1"/>
</dbReference>
<evidence type="ECO:0000259" key="2">
    <source>
        <dbReference type="Pfam" id="PF14244"/>
    </source>
</evidence>
<sequence>MVDDSGSDSGEKKPVVESHGDVIGSTSPLFLHPSDTPSQVFVADLLTDMNYGKCSVEISNALLAKNKLGFVLGTIPRPASGEHLNAWTRCNAMVVGWLRQAMSRDIRSSLSTGFTAKQIWDELQERFSTGSLPRRYKIRRQLRALRQDRTFVSTFYAKLKRLWDDWLTLMLIMKNK</sequence>
<feature type="domain" description="Retrotransposon gag" evidence="1">
    <location>
        <begin position="97"/>
        <end position="165"/>
    </location>
</feature>
<keyword evidence="4" id="KW-1185">Reference proteome</keyword>
<dbReference type="PANTHER" id="PTHR37610">
    <property type="entry name" value="CCHC-TYPE DOMAIN-CONTAINING PROTEIN"/>
    <property type="match status" value="1"/>
</dbReference>
<organism evidence="3 4">
    <name type="scientific">Linum trigynum</name>
    <dbReference type="NCBI Taxonomy" id="586398"/>
    <lineage>
        <taxon>Eukaryota</taxon>
        <taxon>Viridiplantae</taxon>
        <taxon>Streptophyta</taxon>
        <taxon>Embryophyta</taxon>
        <taxon>Tracheophyta</taxon>
        <taxon>Spermatophyta</taxon>
        <taxon>Magnoliopsida</taxon>
        <taxon>eudicotyledons</taxon>
        <taxon>Gunneridae</taxon>
        <taxon>Pentapetalae</taxon>
        <taxon>rosids</taxon>
        <taxon>fabids</taxon>
        <taxon>Malpighiales</taxon>
        <taxon>Linaceae</taxon>
        <taxon>Linum</taxon>
    </lineage>
</organism>
<evidence type="ECO:0000313" key="4">
    <source>
        <dbReference type="Proteomes" id="UP001497516"/>
    </source>
</evidence>
<protein>
    <recommendedName>
        <fullName evidence="5">Retrotransposon gag domain-containing protein</fullName>
    </recommendedName>
</protein>
<evidence type="ECO:0008006" key="5">
    <source>
        <dbReference type="Google" id="ProtNLM"/>
    </source>
</evidence>
<proteinExistence type="predicted"/>